<evidence type="ECO:0008006" key="4">
    <source>
        <dbReference type="Google" id="ProtNLM"/>
    </source>
</evidence>
<sequence>MRPLLAPALAALAIAGSAQAESPHAAPTVEVTISPELRQKAEQEYGVRDVERLVADLQQKTEREMQRSGVLAGGRIELTLVDATPNRPTFKQLGDTPGLSMSSFGVGGAEIEGKAVSIDGDVTPIRYRWYETDIRNASRTTTWSDAQYAINRFAVHLSLGKAYARR</sequence>
<accession>A0ABV2EKE4</accession>
<proteinExistence type="predicted"/>
<evidence type="ECO:0000313" key="2">
    <source>
        <dbReference type="EMBL" id="MET3527528.1"/>
    </source>
</evidence>
<feature type="chain" id="PRO_5045807399" description="DUF3016 domain-containing protein" evidence="1">
    <location>
        <begin position="21"/>
        <end position="166"/>
    </location>
</feature>
<name>A0ABV2EKE4_9CAUL</name>
<reference evidence="2 3" key="1">
    <citation type="submission" date="2024-06" db="EMBL/GenBank/DDBJ databases">
        <title>Genomic Encyclopedia of Type Strains, Phase IV (KMG-IV): sequencing the most valuable type-strain genomes for metagenomic binning, comparative biology and taxonomic classification.</title>
        <authorList>
            <person name="Goeker M."/>
        </authorList>
    </citation>
    <scope>NUCLEOTIDE SEQUENCE [LARGE SCALE GENOMIC DNA]</scope>
    <source>
        <strain evidence="2 3">DSM 17809</strain>
    </source>
</reference>
<feature type="signal peptide" evidence="1">
    <location>
        <begin position="1"/>
        <end position="20"/>
    </location>
</feature>
<dbReference type="EMBL" id="JBEPLU010000002">
    <property type="protein sequence ID" value="MET3527528.1"/>
    <property type="molecule type" value="Genomic_DNA"/>
</dbReference>
<gene>
    <name evidence="2" type="ORF">ABID41_002646</name>
</gene>
<keyword evidence="1" id="KW-0732">Signal</keyword>
<keyword evidence="3" id="KW-1185">Reference proteome</keyword>
<dbReference type="Proteomes" id="UP001549110">
    <property type="component" value="Unassembled WGS sequence"/>
</dbReference>
<evidence type="ECO:0000313" key="3">
    <source>
        <dbReference type="Proteomes" id="UP001549110"/>
    </source>
</evidence>
<evidence type="ECO:0000256" key="1">
    <source>
        <dbReference type="SAM" id="SignalP"/>
    </source>
</evidence>
<dbReference type="RefSeq" id="WP_354297821.1">
    <property type="nucleotide sequence ID" value="NZ_JBEPLU010000002.1"/>
</dbReference>
<comment type="caution">
    <text evidence="2">The sequence shown here is derived from an EMBL/GenBank/DDBJ whole genome shotgun (WGS) entry which is preliminary data.</text>
</comment>
<protein>
    <recommendedName>
        <fullName evidence="4">DUF3016 domain-containing protein</fullName>
    </recommendedName>
</protein>
<organism evidence="2 3">
    <name type="scientific">Phenylobacterium koreense</name>
    <dbReference type="NCBI Taxonomy" id="266125"/>
    <lineage>
        <taxon>Bacteria</taxon>
        <taxon>Pseudomonadati</taxon>
        <taxon>Pseudomonadota</taxon>
        <taxon>Alphaproteobacteria</taxon>
        <taxon>Caulobacterales</taxon>
        <taxon>Caulobacteraceae</taxon>
        <taxon>Phenylobacterium</taxon>
    </lineage>
</organism>